<name>A0AAD9UXV0_ACRCE</name>
<keyword evidence="1" id="KW-0175">Coiled coil</keyword>
<sequence length="714" mass="79734">MAAEPNENVVANLNKALINANSGNDKNETALLMMSPNMNWAEFLTPAPLSIALMGQLMLVAGEKDFSLENQRPEKGFQFIQHPESFRACLVQVSNTGWGAFNEAHKNMDAIRLYSAQVPDQVKKVVGTLVRGSEEDVKDFLPIELGKIDRNATECLRLAQAVEAKFEHVMDLTGELLEVSSSTKGYYKKKQEEIKMKREIALAKEEAARKKLALAKEQQENLEKQVKEAKAGWEKAMDSMPSGWDLVGMQVAETLTNTLSNAASTLLPLMATKGLIAGNQMYTAAAQNQQGMDPSTQQTPTVTVVQAVPPSVNTEKLKILITKLVDDVSSTFQKGSKETKDEESAAKEIGIAKLQMEGLEEEWSKEDSPDKEQALQLLTRGLKICTEAETWMTQLNRSPEEMEEITKQASNLKGDVRTFCTKAQAKAGKNPFYTKPPRQARKMANSANSSSSRVAESAIESARFKIAEARGLLERQEDRYDQTCKELKEGNEELSKVLQSLAEFSPEKIANFDQIRETLIQGIKALASVREQWQKLVEFFQFITNIIKVCQKESLSSFAEYAKVGQKRVLANGYASTDFMRDLIYEQVSQANTTSYVVWSISNTYVKISRDHLMSRIASLGHLIALDPEKDRAAIEAKRNELMEGSQEAQEAIRKYVSEAKDHFHEKVAKRIQKIETELLKALPSEDPAKIKEINDSVKNAIKKADEELGADKF</sequence>
<comment type="caution">
    <text evidence="2">The sequence shown here is derived from an EMBL/GenBank/DDBJ whole genome shotgun (WGS) entry which is preliminary data.</text>
</comment>
<feature type="coiled-coil region" evidence="1">
    <location>
        <begin position="200"/>
        <end position="232"/>
    </location>
</feature>
<keyword evidence="3" id="KW-1185">Reference proteome</keyword>
<feature type="coiled-coil region" evidence="1">
    <location>
        <begin position="459"/>
        <end position="493"/>
    </location>
</feature>
<gene>
    <name evidence="2" type="ORF">P5673_024690</name>
</gene>
<reference evidence="2" key="1">
    <citation type="journal article" date="2023" name="G3 (Bethesda)">
        <title>Whole genome assembly and annotation of the endangered Caribbean coral Acropora cervicornis.</title>
        <authorList>
            <person name="Selwyn J.D."/>
            <person name="Vollmer S.V."/>
        </authorList>
    </citation>
    <scope>NUCLEOTIDE SEQUENCE</scope>
    <source>
        <strain evidence="2">K2</strain>
    </source>
</reference>
<dbReference type="AlphaFoldDB" id="A0AAD9UXV0"/>
<evidence type="ECO:0000313" key="2">
    <source>
        <dbReference type="EMBL" id="KAK2553984.1"/>
    </source>
</evidence>
<organism evidence="2 3">
    <name type="scientific">Acropora cervicornis</name>
    <name type="common">Staghorn coral</name>
    <dbReference type="NCBI Taxonomy" id="6130"/>
    <lineage>
        <taxon>Eukaryota</taxon>
        <taxon>Metazoa</taxon>
        <taxon>Cnidaria</taxon>
        <taxon>Anthozoa</taxon>
        <taxon>Hexacorallia</taxon>
        <taxon>Scleractinia</taxon>
        <taxon>Astrocoeniina</taxon>
        <taxon>Acroporidae</taxon>
        <taxon>Acropora</taxon>
    </lineage>
</organism>
<evidence type="ECO:0000256" key="1">
    <source>
        <dbReference type="SAM" id="Coils"/>
    </source>
</evidence>
<accession>A0AAD9UXV0</accession>
<protein>
    <submittedName>
        <fullName evidence="2">Uncharacterized protein</fullName>
    </submittedName>
</protein>
<reference evidence="2" key="2">
    <citation type="journal article" date="2023" name="Science">
        <title>Genomic signatures of disease resistance in endangered staghorn corals.</title>
        <authorList>
            <person name="Vollmer S.V."/>
            <person name="Selwyn J.D."/>
            <person name="Despard B.A."/>
            <person name="Roesel C.L."/>
        </authorList>
    </citation>
    <scope>NUCLEOTIDE SEQUENCE</scope>
    <source>
        <strain evidence="2">K2</strain>
    </source>
</reference>
<dbReference type="PANTHER" id="PTHR33488:SF2">
    <property type="entry name" value="EARLY ENDOSOME ANTIGEN 1-LIKE"/>
    <property type="match status" value="1"/>
</dbReference>
<dbReference type="EMBL" id="JARQWQ010000073">
    <property type="protein sequence ID" value="KAK2553984.1"/>
    <property type="molecule type" value="Genomic_DNA"/>
</dbReference>
<dbReference type="PANTHER" id="PTHR33488">
    <property type="entry name" value="ZGC:162509"/>
    <property type="match status" value="1"/>
</dbReference>
<proteinExistence type="predicted"/>
<evidence type="ECO:0000313" key="3">
    <source>
        <dbReference type="Proteomes" id="UP001249851"/>
    </source>
</evidence>
<dbReference type="Proteomes" id="UP001249851">
    <property type="component" value="Unassembled WGS sequence"/>
</dbReference>